<dbReference type="PANTHER" id="PTHR43884">
    <property type="entry name" value="ACYL-COA DEHYDROGENASE"/>
    <property type="match status" value="1"/>
</dbReference>
<dbReference type="EMBL" id="JBHUKU010000017">
    <property type="protein sequence ID" value="MFD2462646.1"/>
    <property type="molecule type" value="Genomic_DNA"/>
</dbReference>
<dbReference type="Gene3D" id="1.20.140.10">
    <property type="entry name" value="Butyryl-CoA Dehydrogenase, subunit A, domain 3"/>
    <property type="match status" value="1"/>
</dbReference>
<evidence type="ECO:0000259" key="7">
    <source>
        <dbReference type="Pfam" id="PF02770"/>
    </source>
</evidence>
<evidence type="ECO:0000313" key="8">
    <source>
        <dbReference type="EMBL" id="MFD2462646.1"/>
    </source>
</evidence>
<feature type="domain" description="Acyl-CoA dehydrogenase/oxidase C-terminal" evidence="6">
    <location>
        <begin position="232"/>
        <end position="381"/>
    </location>
</feature>
<dbReference type="RefSeq" id="WP_345403826.1">
    <property type="nucleotide sequence ID" value="NZ_BAABHG010000015.1"/>
</dbReference>
<dbReference type="Gene3D" id="1.10.540.10">
    <property type="entry name" value="Acyl-CoA dehydrogenase/oxidase, N-terminal domain"/>
    <property type="match status" value="1"/>
</dbReference>
<dbReference type="SUPFAM" id="SSF47203">
    <property type="entry name" value="Acyl-CoA dehydrogenase C-terminal domain-like"/>
    <property type="match status" value="1"/>
</dbReference>
<dbReference type="InterPro" id="IPR009100">
    <property type="entry name" value="AcylCoA_DH/oxidase_NM_dom_sf"/>
</dbReference>
<evidence type="ECO:0000256" key="1">
    <source>
        <dbReference type="ARBA" id="ARBA00001974"/>
    </source>
</evidence>
<protein>
    <submittedName>
        <fullName evidence="8">Acyl-CoA dehydrogenase</fullName>
    </submittedName>
</protein>
<comment type="caution">
    <text evidence="8">The sequence shown here is derived from an EMBL/GenBank/DDBJ whole genome shotgun (WGS) entry which is preliminary data.</text>
</comment>
<evidence type="ECO:0000256" key="5">
    <source>
        <dbReference type="RuleBase" id="RU362125"/>
    </source>
</evidence>
<keyword evidence="9" id="KW-1185">Reference proteome</keyword>
<feature type="domain" description="Acyl-CoA oxidase/dehydrogenase middle" evidence="7">
    <location>
        <begin position="123"/>
        <end position="218"/>
    </location>
</feature>
<keyword evidence="4 5" id="KW-0274">FAD</keyword>
<proteinExistence type="inferred from homology"/>
<dbReference type="InterPro" id="IPR037069">
    <property type="entry name" value="AcylCoA_DH/ox_N_sf"/>
</dbReference>
<dbReference type="Pfam" id="PF02770">
    <property type="entry name" value="Acyl-CoA_dh_M"/>
    <property type="match status" value="1"/>
</dbReference>
<dbReference type="PANTHER" id="PTHR43884:SF19">
    <property type="entry name" value="ACYL-COA DEHYDROGENASE FADE4-RELATED"/>
    <property type="match status" value="1"/>
</dbReference>
<evidence type="ECO:0000259" key="6">
    <source>
        <dbReference type="Pfam" id="PF00441"/>
    </source>
</evidence>
<evidence type="ECO:0000256" key="3">
    <source>
        <dbReference type="ARBA" id="ARBA00022630"/>
    </source>
</evidence>
<organism evidence="8 9">
    <name type="scientific">Amycolatopsis samaneae</name>
    <dbReference type="NCBI Taxonomy" id="664691"/>
    <lineage>
        <taxon>Bacteria</taxon>
        <taxon>Bacillati</taxon>
        <taxon>Actinomycetota</taxon>
        <taxon>Actinomycetes</taxon>
        <taxon>Pseudonocardiales</taxon>
        <taxon>Pseudonocardiaceae</taxon>
        <taxon>Amycolatopsis</taxon>
    </lineage>
</organism>
<dbReference type="Gene3D" id="2.40.110.10">
    <property type="entry name" value="Butyryl-CoA Dehydrogenase, subunit A, domain 2"/>
    <property type="match status" value="1"/>
</dbReference>
<keyword evidence="5" id="KW-0560">Oxidoreductase</keyword>
<evidence type="ECO:0000256" key="2">
    <source>
        <dbReference type="ARBA" id="ARBA00009347"/>
    </source>
</evidence>
<dbReference type="InterPro" id="IPR046373">
    <property type="entry name" value="Acyl-CoA_Oxase/DH_mid-dom_sf"/>
</dbReference>
<accession>A0ABW5GP43</accession>
<dbReference type="SUPFAM" id="SSF56645">
    <property type="entry name" value="Acyl-CoA dehydrogenase NM domain-like"/>
    <property type="match status" value="1"/>
</dbReference>
<comment type="similarity">
    <text evidence="2 5">Belongs to the acyl-CoA dehydrogenase family.</text>
</comment>
<keyword evidence="3 5" id="KW-0285">Flavoprotein</keyword>
<evidence type="ECO:0000313" key="9">
    <source>
        <dbReference type="Proteomes" id="UP001597419"/>
    </source>
</evidence>
<comment type="cofactor">
    <cofactor evidence="1 5">
        <name>FAD</name>
        <dbReference type="ChEBI" id="CHEBI:57692"/>
    </cofactor>
</comment>
<gene>
    <name evidence="8" type="ORF">ACFSYJ_28825</name>
</gene>
<reference evidence="9" key="1">
    <citation type="journal article" date="2019" name="Int. J. Syst. Evol. Microbiol.">
        <title>The Global Catalogue of Microorganisms (GCM) 10K type strain sequencing project: providing services to taxonomists for standard genome sequencing and annotation.</title>
        <authorList>
            <consortium name="The Broad Institute Genomics Platform"/>
            <consortium name="The Broad Institute Genome Sequencing Center for Infectious Disease"/>
            <person name="Wu L."/>
            <person name="Ma J."/>
        </authorList>
    </citation>
    <scope>NUCLEOTIDE SEQUENCE [LARGE SCALE GENOMIC DNA]</scope>
    <source>
        <strain evidence="9">CGMCC 4.7643</strain>
    </source>
</reference>
<evidence type="ECO:0000256" key="4">
    <source>
        <dbReference type="ARBA" id="ARBA00022827"/>
    </source>
</evidence>
<dbReference type="Proteomes" id="UP001597419">
    <property type="component" value="Unassembled WGS sequence"/>
</dbReference>
<dbReference type="InterPro" id="IPR036250">
    <property type="entry name" value="AcylCo_DH-like_C"/>
</dbReference>
<dbReference type="InterPro" id="IPR006091">
    <property type="entry name" value="Acyl-CoA_Oxase/DH_mid-dom"/>
</dbReference>
<name>A0ABW5GP43_9PSEU</name>
<dbReference type="CDD" id="cd00567">
    <property type="entry name" value="ACAD"/>
    <property type="match status" value="1"/>
</dbReference>
<dbReference type="Pfam" id="PF00441">
    <property type="entry name" value="Acyl-CoA_dh_1"/>
    <property type="match status" value="1"/>
</dbReference>
<dbReference type="InterPro" id="IPR009075">
    <property type="entry name" value="AcylCo_DH/oxidase_C"/>
</dbReference>
<sequence length="576" mass="61335">MRHPSYIRAEEFDRKLGDPYADDTPFSFAGCLALDEREEFPEEICRLLDDLGVPAEYVPAVHGGALRGYEDLLHRVRLLARRDLTVAIAHGKTYLGAVSAWVAADDEQAGALGAQIASGAVVCWGLSEREHGSDLLAGEVTAVRDGDRYVISGEKWPINNATRSDLVCLLARTAPGGGPRGFSLLLVDKRRIAGAFHSLPKARTSGVRGADISGVCFTGAKVPANAVLGAPGAGLEIVLKSLQLTRTLCAALSLGPADHALRLALDFASAHRMYGRVLLDLPEVGRRLTEVYADLLVAEVVGLLAVRSIHALPAELSVISAVVKYLVPTTVDRMLDELGQVLGARAYLTGRELGGGFQKIVRDHRIVGIFDGSTVVNLNAVINQFPVLARAYRAGKRAGAGLAATTSLRDPLPAFDPSSLRLAVQDGVGLVQALPEAIEELTSLAGLGSVSPALLATARALWAETEDVHEAMAAYRPSARDVPASAFVTAERYALCFAGAACLLAWLRNRADAPPDDPLWTDGRWVHACLARVVELLGGEPGAEPVGTLAPALLAQYRDGRLFSPWRCRLAGERRA</sequence>